<evidence type="ECO:0000259" key="2">
    <source>
        <dbReference type="Pfam" id="PF00975"/>
    </source>
</evidence>
<sequence>MELPKKNYAALTSSLCDEVISNLPENYAFFGHSMGGLLAYGIAHGLFARNLPLPVALLISGCAAPNRQDSERYSKIQGEQALIADLRKQAGTPEEVFNHPELMAMVLNVLTIDYSVCGSFRYTKLPALPLSINVFGGRSDEIDEPKLSDWRLTATRIFTLDWFDGGHFYFRQCEEVFLTTLVKRLAENVLDKPYEAHSTA</sequence>
<dbReference type="SUPFAM" id="SSF53474">
    <property type="entry name" value="alpha/beta-Hydrolases"/>
    <property type="match status" value="1"/>
</dbReference>
<dbReference type="InterPro" id="IPR001031">
    <property type="entry name" value="Thioesterase"/>
</dbReference>
<dbReference type="PANTHER" id="PTHR11487">
    <property type="entry name" value="THIOESTERASE"/>
    <property type="match status" value="1"/>
</dbReference>
<keyword evidence="4" id="KW-1185">Reference proteome</keyword>
<dbReference type="Proteomes" id="UP000198640">
    <property type="component" value="Unassembled WGS sequence"/>
</dbReference>
<dbReference type="AlphaFoldDB" id="A0A1H3MFD6"/>
<feature type="domain" description="Thioesterase" evidence="2">
    <location>
        <begin position="6"/>
        <end position="176"/>
    </location>
</feature>
<dbReference type="InterPro" id="IPR012223">
    <property type="entry name" value="TEII"/>
</dbReference>
<dbReference type="EMBL" id="FNOY01000059">
    <property type="protein sequence ID" value="SDY74745.1"/>
    <property type="molecule type" value="Genomic_DNA"/>
</dbReference>
<gene>
    <name evidence="3" type="ORF">SAMN05421881_10596</name>
</gene>
<dbReference type="InterPro" id="IPR029058">
    <property type="entry name" value="AB_hydrolase_fold"/>
</dbReference>
<reference evidence="3 4" key="1">
    <citation type="submission" date="2016-10" db="EMBL/GenBank/DDBJ databases">
        <authorList>
            <person name="de Groot N.N."/>
        </authorList>
    </citation>
    <scope>NUCLEOTIDE SEQUENCE [LARGE SCALE GENOMIC DNA]</scope>
    <source>
        <strain evidence="3 4">Nm1</strain>
    </source>
</reference>
<accession>A0A1H3MFD6</accession>
<protein>
    <submittedName>
        <fullName evidence="3">Surfactin synthase thioesterase subunit</fullName>
    </submittedName>
</protein>
<dbReference type="GO" id="GO:0008610">
    <property type="term" value="P:lipid biosynthetic process"/>
    <property type="evidence" value="ECO:0007669"/>
    <property type="project" value="TreeGrafter"/>
</dbReference>
<dbReference type="STRING" id="44576.SAMN05421881_10596"/>
<evidence type="ECO:0000313" key="4">
    <source>
        <dbReference type="Proteomes" id="UP000198640"/>
    </source>
</evidence>
<dbReference type="PANTHER" id="PTHR11487:SF0">
    <property type="entry name" value="S-ACYL FATTY ACID SYNTHASE THIOESTERASE, MEDIUM CHAIN"/>
    <property type="match status" value="1"/>
</dbReference>
<name>A0A1H3MFD6_9PROT</name>
<proteinExistence type="inferred from homology"/>
<dbReference type="Gene3D" id="3.40.50.1820">
    <property type="entry name" value="alpha/beta hydrolase"/>
    <property type="match status" value="1"/>
</dbReference>
<organism evidence="3 4">
    <name type="scientific">Nitrosomonas halophila</name>
    <dbReference type="NCBI Taxonomy" id="44576"/>
    <lineage>
        <taxon>Bacteria</taxon>
        <taxon>Pseudomonadati</taxon>
        <taxon>Pseudomonadota</taxon>
        <taxon>Betaproteobacteria</taxon>
        <taxon>Nitrosomonadales</taxon>
        <taxon>Nitrosomonadaceae</taxon>
        <taxon>Nitrosomonas</taxon>
    </lineage>
</organism>
<dbReference type="Pfam" id="PF00975">
    <property type="entry name" value="Thioesterase"/>
    <property type="match status" value="1"/>
</dbReference>
<evidence type="ECO:0000256" key="1">
    <source>
        <dbReference type="ARBA" id="ARBA00007169"/>
    </source>
</evidence>
<evidence type="ECO:0000313" key="3">
    <source>
        <dbReference type="EMBL" id="SDY74745.1"/>
    </source>
</evidence>
<comment type="similarity">
    <text evidence="1">Belongs to the thioesterase family.</text>
</comment>